<evidence type="ECO:0000313" key="1">
    <source>
        <dbReference type="EMBL" id="OMJ72912.1"/>
    </source>
</evidence>
<evidence type="ECO:0000313" key="2">
    <source>
        <dbReference type="Proteomes" id="UP000187209"/>
    </source>
</evidence>
<dbReference type="Proteomes" id="UP000187209">
    <property type="component" value="Unassembled WGS sequence"/>
</dbReference>
<organism evidence="1 2">
    <name type="scientific">Stentor coeruleus</name>
    <dbReference type="NCBI Taxonomy" id="5963"/>
    <lineage>
        <taxon>Eukaryota</taxon>
        <taxon>Sar</taxon>
        <taxon>Alveolata</taxon>
        <taxon>Ciliophora</taxon>
        <taxon>Postciliodesmatophora</taxon>
        <taxon>Heterotrichea</taxon>
        <taxon>Heterotrichida</taxon>
        <taxon>Stentoridae</taxon>
        <taxon>Stentor</taxon>
    </lineage>
</organism>
<comment type="caution">
    <text evidence="1">The sequence shown here is derived from an EMBL/GenBank/DDBJ whole genome shotgun (WGS) entry which is preliminary data.</text>
</comment>
<sequence>METQNRKPNNTDSSSASSKLTTKKSLLNYCLRKYAKPKVFKDTFSQDTIYKNLAASFKHRPALKISQYTMTLPKSIQCQIKSPVRSPQLNDSSEIPSIISLNVVRHNSPTKIRPSKKEKLKPMFKRYAKDQGKMTIEGRPCSRSSRTGYFDIKTNENTHKRAQSHDIRVHVELRKNVNQSYL</sequence>
<name>A0A1R2B824_9CILI</name>
<keyword evidence="2" id="KW-1185">Reference proteome</keyword>
<gene>
    <name evidence="1" type="ORF">SteCoe_28529</name>
</gene>
<dbReference type="EMBL" id="MPUH01000863">
    <property type="protein sequence ID" value="OMJ72912.1"/>
    <property type="molecule type" value="Genomic_DNA"/>
</dbReference>
<accession>A0A1R2B824</accession>
<dbReference type="AlphaFoldDB" id="A0A1R2B824"/>
<protein>
    <submittedName>
        <fullName evidence="1">Uncharacterized protein</fullName>
    </submittedName>
</protein>
<proteinExistence type="predicted"/>
<reference evidence="1 2" key="1">
    <citation type="submission" date="2016-11" db="EMBL/GenBank/DDBJ databases">
        <title>The macronuclear genome of Stentor coeruleus: a giant cell with tiny introns.</title>
        <authorList>
            <person name="Slabodnick M."/>
            <person name="Ruby J.G."/>
            <person name="Reiff S.B."/>
            <person name="Swart E.C."/>
            <person name="Gosai S."/>
            <person name="Prabakaran S."/>
            <person name="Witkowska E."/>
            <person name="Larue G.E."/>
            <person name="Fisher S."/>
            <person name="Freeman R.M."/>
            <person name="Gunawardena J."/>
            <person name="Chu W."/>
            <person name="Stover N.A."/>
            <person name="Gregory B.D."/>
            <person name="Nowacki M."/>
            <person name="Derisi J."/>
            <person name="Roy S.W."/>
            <person name="Marshall W.F."/>
            <person name="Sood P."/>
        </authorList>
    </citation>
    <scope>NUCLEOTIDE SEQUENCE [LARGE SCALE GENOMIC DNA]</scope>
    <source>
        <strain evidence="1">WM001</strain>
    </source>
</reference>